<protein>
    <submittedName>
        <fullName evidence="4">DUF501 domain-containing protein</fullName>
    </submittedName>
</protein>
<evidence type="ECO:0000256" key="2">
    <source>
        <dbReference type="SAM" id="MobiDB-lite"/>
    </source>
</evidence>
<dbReference type="PANTHER" id="PTHR37163:SF1">
    <property type="entry name" value="DUF501 DOMAIN-CONTAINING PROTEIN"/>
    <property type="match status" value="1"/>
</dbReference>
<keyword evidence="3" id="KW-0812">Transmembrane</keyword>
<accession>A0ABX4MDW1</accession>
<feature type="compositionally biased region" description="Basic and acidic residues" evidence="2">
    <location>
        <begin position="20"/>
        <end position="37"/>
    </location>
</feature>
<reference evidence="4 5" key="1">
    <citation type="submission" date="2017-10" db="EMBL/GenBank/DDBJ databases">
        <title>Draft genome sequence of cellulolytic Actinomyces sp CtC72 isolated from cattle rumen fluid.</title>
        <authorList>
            <person name="Joshi A.J."/>
            <person name="Vasudevan G."/>
            <person name="Lanjekar V.B."/>
            <person name="Hivarkar S."/>
            <person name="Engineer A."/>
            <person name="Pore S.D."/>
            <person name="Dhakephalkar P.K."/>
            <person name="Dagar S."/>
        </authorList>
    </citation>
    <scope>NUCLEOTIDE SEQUENCE [LARGE SCALE GENOMIC DNA]</scope>
    <source>
        <strain evidence="5">CtC72</strain>
    </source>
</reference>
<sequence>MTPRRPVPARPGARRPHSGPSRDARASAGKHADRPDTARAAVADAGHNGASASADDDSENLAPRMGGAEGLSLPMRLLILAGVVALAFVVVFPSLRGYLTQRAQYDAVLEQIDEARSTSTALEEELARWDDDEYVKAQARERLSYVMPGETTYVVVGADEFEDEDGSDTASADVEERKPWYEELRESARVAGQVEREQADDPPAGLVHPLPAVHRDAAVGHAVDRRQHRIRRPAVTVSEADLEILRAQLGRVPRGVVDIAARCVCGRPTVVRTAPRLPDGSPFPTMYYLTHPAAVRGCSTLEAEHLMEDFNRRLAAEPELAAAYAAAHTDYLMRRAELGSPEEIAGVSAGGMPTRVKCLHALLAHTLAVGRGINPIGDLTLDALRDRGLWDPERCAC</sequence>
<dbReference type="Pfam" id="PF04977">
    <property type="entry name" value="DivIC"/>
    <property type="match status" value="1"/>
</dbReference>
<dbReference type="EMBL" id="MTPX02000009">
    <property type="protein sequence ID" value="PHP53631.1"/>
    <property type="molecule type" value="Genomic_DNA"/>
</dbReference>
<evidence type="ECO:0000256" key="1">
    <source>
        <dbReference type="SAM" id="Coils"/>
    </source>
</evidence>
<evidence type="ECO:0000313" key="5">
    <source>
        <dbReference type="Proteomes" id="UP000194577"/>
    </source>
</evidence>
<dbReference type="PANTHER" id="PTHR37163">
    <property type="entry name" value="CONSERVED PROTEIN"/>
    <property type="match status" value="1"/>
</dbReference>
<dbReference type="InterPro" id="IPR007511">
    <property type="entry name" value="DUF501"/>
</dbReference>
<evidence type="ECO:0000313" key="4">
    <source>
        <dbReference type="EMBL" id="PHP53631.1"/>
    </source>
</evidence>
<organism evidence="4 5">
    <name type="scientific">Actinomyces ruminis</name>
    <dbReference type="NCBI Taxonomy" id="1937003"/>
    <lineage>
        <taxon>Bacteria</taxon>
        <taxon>Bacillati</taxon>
        <taxon>Actinomycetota</taxon>
        <taxon>Actinomycetes</taxon>
        <taxon>Actinomycetales</taxon>
        <taxon>Actinomycetaceae</taxon>
        <taxon>Actinomyces</taxon>
    </lineage>
</organism>
<feature type="transmembrane region" description="Helical" evidence="3">
    <location>
        <begin position="77"/>
        <end position="95"/>
    </location>
</feature>
<proteinExistence type="predicted"/>
<keyword evidence="3" id="KW-0472">Membrane</keyword>
<evidence type="ECO:0000256" key="3">
    <source>
        <dbReference type="SAM" id="Phobius"/>
    </source>
</evidence>
<name>A0ABX4MDW1_9ACTO</name>
<comment type="caution">
    <text evidence="4">The sequence shown here is derived from an EMBL/GenBank/DDBJ whole genome shotgun (WGS) entry which is preliminary data.</text>
</comment>
<keyword evidence="3" id="KW-1133">Transmembrane helix</keyword>
<keyword evidence="1" id="KW-0175">Coiled coil</keyword>
<feature type="region of interest" description="Disordered" evidence="2">
    <location>
        <begin position="1"/>
        <end position="63"/>
    </location>
</feature>
<dbReference type="Proteomes" id="UP000194577">
    <property type="component" value="Unassembled WGS sequence"/>
</dbReference>
<gene>
    <name evidence="4" type="ORF">BW737_001250</name>
</gene>
<dbReference type="Pfam" id="PF04417">
    <property type="entry name" value="DUF501"/>
    <property type="match status" value="1"/>
</dbReference>
<dbReference type="InterPro" id="IPR007060">
    <property type="entry name" value="FtsL/DivIC"/>
</dbReference>
<keyword evidence="5" id="KW-1185">Reference proteome</keyword>
<feature type="coiled-coil region" evidence="1">
    <location>
        <begin position="105"/>
        <end position="132"/>
    </location>
</feature>